<comment type="subcellular location">
    <subcellularLocation>
        <location evidence="1">Cell membrane</location>
        <topology evidence="1">Multi-pass membrane protein</topology>
    </subcellularLocation>
</comment>
<feature type="transmembrane region" description="Helical" evidence="6">
    <location>
        <begin position="242"/>
        <end position="261"/>
    </location>
</feature>
<evidence type="ECO:0008006" key="9">
    <source>
        <dbReference type="Google" id="ProtNLM"/>
    </source>
</evidence>
<accession>A0A971M155</accession>
<dbReference type="Pfam" id="PF02653">
    <property type="entry name" value="BPD_transp_2"/>
    <property type="match status" value="1"/>
</dbReference>
<sequence length="948" mass="101662">MELWAGAFNLGLLYAFMAMGVFITFRIHDFPDITVDSSFVTGAAVTAVLIVAGANPFLALGLSFLAGACAGAVTAVIHTRFNINGLLSGIIVMTGLYSVNLHIMGKSNIPLLGRPGIISFAGKFNPGMLPEIWLGIVFLLVAVLFWLLVSLFFRTDLGITMRATGNNAAMAGSTGVNVNAVKTLGIALANGFVAVSGSLVAQYQGFTDIGMGIGSVVFGLAAVIIGESIVRTRSIYGKVAGVIAGSIAFRLMIALALYAGLNPIDLKLITALFVLLILVGPKMIVGKGVDRGSVKERIHGMVPQWKILTGLIVFLCVAAVGFSVYVLINRGMAPGQKKVTIGVVQLSDTGLLNITRDSFLDEMKRLGYEDGKTATFYVENAHGDMATVNSIIDKFLVKKADIVVPISTGCTQAAVNKIKDRPVVFATVANPFIIGAGKSDIDHIANVTGVYGAVPVDTLMELVTGIFPGPIRIGCMWDPSQQNAVYNVDRLRNAVSKNRNITFVGTTVTGSSEVYQAAVSLVGKGINVFVLPPDNIVFSAFESIVKAAEAKQIPIFISDVERLKDGALGACGYDYASSGIQAAKIVDRIIKGEKPADIPFERYKKLTIGINRKVAKNLGIEIPREVLARTTVTPGDDQGGLPENTAKKADSQPRRLALFLFSDSYVLKLVAEGVMDELKKSGTLDRYNIRVDLKNAQNDYATAQVIIQDIVRRKYDYLITASTLALQVAANGNKQIPHVFGAVTDPYRMGVARSPADHIPNLTGVATFQPVESTIKAMRAIFPRAKRIGMVWNPAEANSEACTEKARAAAKQNGFQLIERTVSTTDEVRDAVAALLTKDIDIFFTSGDNTVILTVATVAALLKERKVPYFTNDPTDIQRGAFFSIGADYVEVGVETARMAERVIAGELPKNIPIRDCVPEKIGVNQDLARLYGVKIPEYLLKKAAAKK</sequence>
<feature type="transmembrane region" description="Helical" evidence="6">
    <location>
        <begin position="85"/>
        <end position="105"/>
    </location>
</feature>
<dbReference type="CDD" id="cd06574">
    <property type="entry name" value="TM_PBP1_branched-chain-AA_like"/>
    <property type="match status" value="1"/>
</dbReference>
<dbReference type="AlphaFoldDB" id="A0A971M155"/>
<proteinExistence type="predicted"/>
<keyword evidence="4 6" id="KW-1133">Transmembrane helix</keyword>
<feature type="transmembrane region" description="Helical" evidence="6">
    <location>
        <begin position="307"/>
        <end position="328"/>
    </location>
</feature>
<keyword evidence="5 6" id="KW-0472">Membrane</keyword>
<evidence type="ECO:0000256" key="4">
    <source>
        <dbReference type="ARBA" id="ARBA00022989"/>
    </source>
</evidence>
<dbReference type="CDD" id="cd06325">
    <property type="entry name" value="PBP1_ABC_unchar_transporter"/>
    <property type="match status" value="2"/>
</dbReference>
<dbReference type="InterPro" id="IPR007487">
    <property type="entry name" value="ABC_transpt-TYRBP-like"/>
</dbReference>
<feature type="transmembrane region" description="Helical" evidence="6">
    <location>
        <begin position="6"/>
        <end position="25"/>
    </location>
</feature>
<keyword evidence="3 6" id="KW-0812">Transmembrane</keyword>
<evidence type="ECO:0000256" key="2">
    <source>
        <dbReference type="ARBA" id="ARBA00022475"/>
    </source>
</evidence>
<dbReference type="SUPFAM" id="SSF53822">
    <property type="entry name" value="Periplasmic binding protein-like I"/>
    <property type="match status" value="2"/>
</dbReference>
<evidence type="ECO:0000256" key="1">
    <source>
        <dbReference type="ARBA" id="ARBA00004651"/>
    </source>
</evidence>
<dbReference type="Gene3D" id="3.40.50.2300">
    <property type="match status" value="4"/>
</dbReference>
<dbReference type="PANTHER" id="PTHR35271:SF1">
    <property type="entry name" value="ABC TRANSPORTER, SUBSTRATE-BINDING LIPOPROTEIN"/>
    <property type="match status" value="1"/>
</dbReference>
<comment type="caution">
    <text evidence="7">The sequence shown here is derived from an EMBL/GenBank/DDBJ whole genome shotgun (WGS) entry which is preliminary data.</text>
</comment>
<protein>
    <recommendedName>
        <fullName evidence="9">ABC transporter permease</fullName>
    </recommendedName>
</protein>
<keyword evidence="2" id="KW-1003">Cell membrane</keyword>
<reference evidence="7" key="1">
    <citation type="journal article" date="2020" name="Biotechnol. Biofuels">
        <title>New insights from the biogas microbiome by comprehensive genome-resolved metagenomics of nearly 1600 species originating from multiple anaerobic digesters.</title>
        <authorList>
            <person name="Campanaro S."/>
            <person name="Treu L."/>
            <person name="Rodriguez-R L.M."/>
            <person name="Kovalovszki A."/>
            <person name="Ziels R.M."/>
            <person name="Maus I."/>
            <person name="Zhu X."/>
            <person name="Kougias P.G."/>
            <person name="Basile A."/>
            <person name="Luo G."/>
            <person name="Schluter A."/>
            <person name="Konstantinidis K.T."/>
            <person name="Angelidaki I."/>
        </authorList>
    </citation>
    <scope>NUCLEOTIDE SEQUENCE</scope>
    <source>
        <strain evidence="7">AS06rmzACSIP_7</strain>
    </source>
</reference>
<feature type="transmembrane region" description="Helical" evidence="6">
    <location>
        <begin position="132"/>
        <end position="153"/>
    </location>
</feature>
<dbReference type="Proteomes" id="UP000777265">
    <property type="component" value="Unassembled WGS sequence"/>
</dbReference>
<reference evidence="7" key="2">
    <citation type="submission" date="2020-01" db="EMBL/GenBank/DDBJ databases">
        <authorList>
            <person name="Campanaro S."/>
        </authorList>
    </citation>
    <scope>NUCLEOTIDE SEQUENCE</scope>
    <source>
        <strain evidence="7">AS06rmzACSIP_7</strain>
    </source>
</reference>
<dbReference type="Pfam" id="PF04392">
    <property type="entry name" value="ABC_sub_bind"/>
    <property type="match status" value="2"/>
</dbReference>
<name>A0A971M155_9BACT</name>
<evidence type="ECO:0000256" key="3">
    <source>
        <dbReference type="ARBA" id="ARBA00022692"/>
    </source>
</evidence>
<dbReference type="GO" id="GO:0022857">
    <property type="term" value="F:transmembrane transporter activity"/>
    <property type="evidence" value="ECO:0007669"/>
    <property type="project" value="InterPro"/>
</dbReference>
<feature type="transmembrane region" description="Helical" evidence="6">
    <location>
        <begin position="184"/>
        <end position="203"/>
    </location>
</feature>
<dbReference type="GO" id="GO:0005886">
    <property type="term" value="C:plasma membrane"/>
    <property type="evidence" value="ECO:0007669"/>
    <property type="project" value="UniProtKB-SubCell"/>
</dbReference>
<dbReference type="InterPro" id="IPR001851">
    <property type="entry name" value="ABC_transp_permease"/>
</dbReference>
<dbReference type="EMBL" id="JAAYEE010000008">
    <property type="protein sequence ID" value="NLW33925.1"/>
    <property type="molecule type" value="Genomic_DNA"/>
</dbReference>
<evidence type="ECO:0000256" key="6">
    <source>
        <dbReference type="SAM" id="Phobius"/>
    </source>
</evidence>
<evidence type="ECO:0000313" key="8">
    <source>
        <dbReference type="Proteomes" id="UP000777265"/>
    </source>
</evidence>
<feature type="transmembrane region" description="Helical" evidence="6">
    <location>
        <begin position="209"/>
        <end position="230"/>
    </location>
</feature>
<evidence type="ECO:0000313" key="7">
    <source>
        <dbReference type="EMBL" id="NLW33925.1"/>
    </source>
</evidence>
<dbReference type="InterPro" id="IPR028082">
    <property type="entry name" value="Peripla_BP_I"/>
</dbReference>
<evidence type="ECO:0000256" key="5">
    <source>
        <dbReference type="ARBA" id="ARBA00023136"/>
    </source>
</evidence>
<feature type="transmembrane region" description="Helical" evidence="6">
    <location>
        <begin position="267"/>
        <end position="286"/>
    </location>
</feature>
<dbReference type="PANTHER" id="PTHR35271">
    <property type="entry name" value="ABC TRANSPORTER, SUBSTRATE-BINDING LIPOPROTEIN-RELATED"/>
    <property type="match status" value="1"/>
</dbReference>
<organism evidence="7 8">
    <name type="scientific">Syntrophorhabdus aromaticivorans</name>
    <dbReference type="NCBI Taxonomy" id="328301"/>
    <lineage>
        <taxon>Bacteria</taxon>
        <taxon>Pseudomonadati</taxon>
        <taxon>Thermodesulfobacteriota</taxon>
        <taxon>Syntrophorhabdia</taxon>
        <taxon>Syntrophorhabdales</taxon>
        <taxon>Syntrophorhabdaceae</taxon>
        <taxon>Syntrophorhabdus</taxon>
    </lineage>
</organism>
<gene>
    <name evidence="7" type="ORF">GXY80_00385</name>
</gene>